<dbReference type="PANTHER" id="PTHR48202:SF1">
    <property type="entry name" value="ALPHA_BETA-HYDROLASES SUPERFAMILY PROTEIN"/>
    <property type="match status" value="1"/>
</dbReference>
<dbReference type="InterPro" id="IPR029064">
    <property type="entry name" value="Ribosomal_eL30-like_sf"/>
</dbReference>
<keyword evidence="2" id="KW-0687">Ribonucleoprotein</keyword>
<feature type="transmembrane region" description="Helical" evidence="3">
    <location>
        <begin position="143"/>
        <end position="164"/>
    </location>
</feature>
<feature type="domain" description="Ribosomal protein eL8/eL30/eS12/Gadd45" evidence="4">
    <location>
        <begin position="57"/>
        <end position="105"/>
    </location>
</feature>
<comment type="caution">
    <text evidence="5">The sequence shown here is derived from an EMBL/GenBank/DDBJ whole genome shotgun (WGS) entry which is preliminary data.</text>
</comment>
<keyword evidence="6" id="KW-1185">Reference proteome</keyword>
<sequence length="281" mass="31441">MRSKSLNFSRAISSNRPYFTVHSPLPPRNPTFNTLTSHHHHRLITAEFFLQLSSNMLAANYKQLKKGANEATKTLNRGISEFVVMAADTEPLEILLHLPLLAEDKLERVHMNFERLIFLLVVVLAEVQSSFVVSIQLHAFVLFFSWLSSSLIVIEIKLGSLWIFRYNFDVENIIFIGLAVPKEGNGSRLSQNLNQFGFFPKLPNPNLKTSSPATAIVVAGWGKVVDWLLETVAVPKEGNGTQAESAIALAYLIADANANEAIFARPDTVLNFSAQPRRQRK</sequence>
<keyword evidence="3" id="KW-0812">Transmembrane</keyword>
<dbReference type="Pfam" id="PF01248">
    <property type="entry name" value="Ribosomal_L7Ae"/>
    <property type="match status" value="1"/>
</dbReference>
<gene>
    <name evidence="5" type="ORF">Adt_02858</name>
</gene>
<evidence type="ECO:0000256" key="1">
    <source>
        <dbReference type="ARBA" id="ARBA00007337"/>
    </source>
</evidence>
<organism evidence="5 6">
    <name type="scientific">Abeliophyllum distichum</name>
    <dbReference type="NCBI Taxonomy" id="126358"/>
    <lineage>
        <taxon>Eukaryota</taxon>
        <taxon>Viridiplantae</taxon>
        <taxon>Streptophyta</taxon>
        <taxon>Embryophyta</taxon>
        <taxon>Tracheophyta</taxon>
        <taxon>Spermatophyta</taxon>
        <taxon>Magnoliopsida</taxon>
        <taxon>eudicotyledons</taxon>
        <taxon>Gunneridae</taxon>
        <taxon>Pentapetalae</taxon>
        <taxon>asterids</taxon>
        <taxon>lamiids</taxon>
        <taxon>Lamiales</taxon>
        <taxon>Oleaceae</taxon>
        <taxon>Forsythieae</taxon>
        <taxon>Abeliophyllum</taxon>
    </lineage>
</organism>
<dbReference type="GO" id="GO:1990904">
    <property type="term" value="C:ribonucleoprotein complex"/>
    <property type="evidence" value="ECO:0007669"/>
    <property type="project" value="UniProtKB-KW"/>
</dbReference>
<evidence type="ECO:0000313" key="6">
    <source>
        <dbReference type="Proteomes" id="UP001604336"/>
    </source>
</evidence>
<name>A0ABD1W072_9LAMI</name>
<keyword evidence="3" id="KW-1133">Transmembrane helix</keyword>
<feature type="transmembrane region" description="Helical" evidence="3">
    <location>
        <begin position="116"/>
        <end position="137"/>
    </location>
</feature>
<dbReference type="PANTHER" id="PTHR48202">
    <property type="entry name" value="ALPHA/BETA-HYDROLASES SUPERFAMILY PROTEIN"/>
    <property type="match status" value="1"/>
</dbReference>
<dbReference type="PRINTS" id="PR00881">
    <property type="entry name" value="L7ARS6FAMILY"/>
</dbReference>
<dbReference type="SUPFAM" id="SSF55315">
    <property type="entry name" value="L30e-like"/>
    <property type="match status" value="1"/>
</dbReference>
<protein>
    <submittedName>
        <fullName evidence="5">Ribonucloprotein</fullName>
    </submittedName>
</protein>
<dbReference type="Proteomes" id="UP001604336">
    <property type="component" value="Unassembled WGS sequence"/>
</dbReference>
<evidence type="ECO:0000313" key="5">
    <source>
        <dbReference type="EMBL" id="KAL2541880.1"/>
    </source>
</evidence>
<accession>A0ABD1W072</accession>
<comment type="similarity">
    <text evidence="1">Belongs to the eukaryotic ribosomal protein eL8 family.</text>
</comment>
<reference evidence="6" key="1">
    <citation type="submission" date="2024-07" db="EMBL/GenBank/DDBJ databases">
        <title>Two chromosome-level genome assemblies of Korean endemic species Abeliophyllum distichum and Forsythia ovata (Oleaceae).</title>
        <authorList>
            <person name="Jang H."/>
        </authorList>
    </citation>
    <scope>NUCLEOTIDE SEQUENCE [LARGE SCALE GENOMIC DNA]</scope>
</reference>
<dbReference type="AlphaFoldDB" id="A0ABD1W072"/>
<dbReference type="InterPro" id="IPR018492">
    <property type="entry name" value="Ribosomal_eL8/Nhp2"/>
</dbReference>
<evidence type="ECO:0000256" key="3">
    <source>
        <dbReference type="SAM" id="Phobius"/>
    </source>
</evidence>
<dbReference type="EMBL" id="JBFOLK010000001">
    <property type="protein sequence ID" value="KAL2541880.1"/>
    <property type="molecule type" value="Genomic_DNA"/>
</dbReference>
<keyword evidence="3" id="KW-0472">Membrane</keyword>
<evidence type="ECO:0000256" key="2">
    <source>
        <dbReference type="ARBA" id="ARBA00023274"/>
    </source>
</evidence>
<dbReference type="InterPro" id="IPR004038">
    <property type="entry name" value="Ribosomal_eL8/eL30/eS12/Gad45"/>
</dbReference>
<dbReference type="Gene3D" id="3.30.1330.30">
    <property type="match status" value="1"/>
</dbReference>
<proteinExistence type="inferred from homology"/>
<evidence type="ECO:0000259" key="4">
    <source>
        <dbReference type="Pfam" id="PF01248"/>
    </source>
</evidence>